<dbReference type="PANTHER" id="PTHR38636">
    <property type="entry name" value="PROTEIN CBG20488"/>
    <property type="match status" value="1"/>
</dbReference>
<keyword evidence="1" id="KW-0472">Membrane</keyword>
<reference evidence="2 3" key="2">
    <citation type="submission" date="2018-11" db="EMBL/GenBank/DDBJ databases">
        <authorList>
            <consortium name="Pathogen Informatics"/>
        </authorList>
    </citation>
    <scope>NUCLEOTIDE SEQUENCE [LARGE SCALE GENOMIC DNA]</scope>
</reference>
<dbReference type="WBParaSite" id="SBAD_0000325801-mRNA-1">
    <property type="protein sequence ID" value="SBAD_0000325801-mRNA-1"/>
    <property type="gene ID" value="SBAD_0000325801"/>
</dbReference>
<keyword evidence="1" id="KW-1133">Transmembrane helix</keyword>
<protein>
    <submittedName>
        <fullName evidence="4">Membrane transporter protein</fullName>
    </submittedName>
</protein>
<evidence type="ECO:0000313" key="3">
    <source>
        <dbReference type="Proteomes" id="UP000270296"/>
    </source>
</evidence>
<evidence type="ECO:0000313" key="4">
    <source>
        <dbReference type="WBParaSite" id="SBAD_0000325801-mRNA-1"/>
    </source>
</evidence>
<dbReference type="Proteomes" id="UP000270296">
    <property type="component" value="Unassembled WGS sequence"/>
</dbReference>
<name>A0A183IHL7_9BILA</name>
<dbReference type="EMBL" id="UZAM01007576">
    <property type="protein sequence ID" value="VDP00053.1"/>
    <property type="molecule type" value="Genomic_DNA"/>
</dbReference>
<keyword evidence="3" id="KW-1185">Reference proteome</keyword>
<reference evidence="4" key="1">
    <citation type="submission" date="2016-06" db="UniProtKB">
        <authorList>
            <consortium name="WormBaseParasite"/>
        </authorList>
    </citation>
    <scope>IDENTIFICATION</scope>
</reference>
<dbReference type="InterPro" id="IPR013869">
    <property type="entry name" value="DUF1757"/>
</dbReference>
<keyword evidence="1" id="KW-0812">Transmembrane</keyword>
<dbReference type="PANTHER" id="PTHR38636:SF1">
    <property type="entry name" value="CHLORIDE CHANNEL PROTEIN CLC-D"/>
    <property type="match status" value="1"/>
</dbReference>
<dbReference type="OrthoDB" id="421638at2759"/>
<gene>
    <name evidence="2" type="ORF">SBAD_LOCUS3112</name>
</gene>
<dbReference type="AlphaFoldDB" id="A0A183IHL7"/>
<feature type="transmembrane region" description="Helical" evidence="1">
    <location>
        <begin position="65"/>
        <end position="88"/>
    </location>
</feature>
<evidence type="ECO:0000256" key="1">
    <source>
        <dbReference type="SAM" id="Phobius"/>
    </source>
</evidence>
<proteinExistence type="predicted"/>
<evidence type="ECO:0000313" key="2">
    <source>
        <dbReference type="EMBL" id="VDP00053.1"/>
    </source>
</evidence>
<accession>A0A183IHL7</accession>
<organism evidence="4">
    <name type="scientific">Soboliphyme baturini</name>
    <dbReference type="NCBI Taxonomy" id="241478"/>
    <lineage>
        <taxon>Eukaryota</taxon>
        <taxon>Metazoa</taxon>
        <taxon>Ecdysozoa</taxon>
        <taxon>Nematoda</taxon>
        <taxon>Enoplea</taxon>
        <taxon>Dorylaimia</taxon>
        <taxon>Dioctophymatida</taxon>
        <taxon>Dioctophymatoidea</taxon>
        <taxon>Soboliphymatidae</taxon>
        <taxon>Soboliphyme</taxon>
    </lineage>
</organism>
<feature type="transmembrane region" description="Helical" evidence="1">
    <location>
        <begin position="109"/>
        <end position="126"/>
    </location>
</feature>
<sequence>MSVPFLKNFLGIRCTDYELLRVPYPRLELTVHVTFKTVEAGTLIGSLIFGPVKALVDGESPLQTALIYGAKGALVGLAIGPVLSAIRLMKLNKVQVYDRCYRLRFNRSMLNLDRAALFGAVVGVGVGGPAGFVIGVDLAMISGMFSYFAFAKNKKNLMTVL</sequence>
<dbReference type="Pfam" id="PF08560">
    <property type="entry name" value="DUF1757"/>
    <property type="match status" value="1"/>
</dbReference>